<reference evidence="1" key="2">
    <citation type="journal article" date="2016" name="Fungal Biol.">
        <title>Ochratoxin A production by Penicillium thymicola.</title>
        <authorList>
            <person name="Nguyen H.D.T."/>
            <person name="McMullin D.R."/>
            <person name="Ponomareva E."/>
            <person name="Riley R."/>
            <person name="Pomraning K.R."/>
            <person name="Baker S.E."/>
            <person name="Seifert K.A."/>
        </authorList>
    </citation>
    <scope>NUCLEOTIDE SEQUENCE</scope>
    <source>
        <strain evidence="1">DAOM 180753</strain>
    </source>
</reference>
<sequence length="122" mass="13107">MELIGNLGWNLRDVLRLDCSWGYIHEVEGQLSVCAECLCFVLGFGICSGIDEARGSEVARGPVSVDRVGGSDVMWQVVTGVILTRIKGIIGFRNLRDVIVTSVVGCWDDGCSGAGCQEARLT</sequence>
<gene>
    <name evidence="1" type="ORF">VN97_g2073</name>
</gene>
<reference evidence="1" key="1">
    <citation type="submission" date="2015-06" db="EMBL/GenBank/DDBJ databases">
        <authorList>
            <person name="Nguyen H."/>
        </authorList>
    </citation>
    <scope>NUCLEOTIDE SEQUENCE</scope>
    <source>
        <strain evidence="1">DAOM 180753</strain>
    </source>
</reference>
<accession>A0AAI9TQE1</accession>
<keyword evidence="2" id="KW-1185">Reference proteome</keyword>
<name>A0AAI9TQE1_PENTH</name>
<proteinExistence type="predicted"/>
<evidence type="ECO:0000313" key="1">
    <source>
        <dbReference type="EMBL" id="KAJ9491197.1"/>
    </source>
</evidence>
<evidence type="ECO:0000313" key="2">
    <source>
        <dbReference type="Proteomes" id="UP001227192"/>
    </source>
</evidence>
<comment type="caution">
    <text evidence="1">The sequence shown here is derived from an EMBL/GenBank/DDBJ whole genome shotgun (WGS) entry which is preliminary data.</text>
</comment>
<protein>
    <submittedName>
        <fullName evidence="1">Uncharacterized protein</fullName>
    </submittedName>
</protein>
<organism evidence="1 2">
    <name type="scientific">Penicillium thymicola</name>
    <dbReference type="NCBI Taxonomy" id="293382"/>
    <lineage>
        <taxon>Eukaryota</taxon>
        <taxon>Fungi</taxon>
        <taxon>Dikarya</taxon>
        <taxon>Ascomycota</taxon>
        <taxon>Pezizomycotina</taxon>
        <taxon>Eurotiomycetes</taxon>
        <taxon>Eurotiomycetidae</taxon>
        <taxon>Eurotiales</taxon>
        <taxon>Aspergillaceae</taxon>
        <taxon>Penicillium</taxon>
    </lineage>
</organism>
<dbReference type="Proteomes" id="UP001227192">
    <property type="component" value="Unassembled WGS sequence"/>
</dbReference>
<dbReference type="AlphaFoldDB" id="A0AAI9TQE1"/>
<dbReference type="EMBL" id="LACB01000038">
    <property type="protein sequence ID" value="KAJ9491197.1"/>
    <property type="molecule type" value="Genomic_DNA"/>
</dbReference>